<dbReference type="AlphaFoldDB" id="A0A5N5H098"/>
<dbReference type="GO" id="GO:0070006">
    <property type="term" value="F:metalloaminopeptidase activity"/>
    <property type="evidence" value="ECO:0007669"/>
    <property type="project" value="TreeGrafter"/>
</dbReference>
<comment type="caution">
    <text evidence="3">The sequence shown here is derived from an EMBL/GenBank/DDBJ whole genome shotgun (WGS) entry which is preliminary data.</text>
</comment>
<dbReference type="InterPro" id="IPR050344">
    <property type="entry name" value="Peptidase_M1_aminopeptidases"/>
</dbReference>
<dbReference type="Proteomes" id="UP000327157">
    <property type="component" value="Unassembled WGS sequence"/>
</dbReference>
<dbReference type="SUPFAM" id="SSF55486">
    <property type="entry name" value="Metalloproteases ('zincins'), catalytic domain"/>
    <property type="match status" value="1"/>
</dbReference>
<reference evidence="3 4" key="1">
    <citation type="submission" date="2019-09" db="EMBL/GenBank/DDBJ databases">
        <authorList>
            <person name="Ou C."/>
        </authorList>
    </citation>
    <scope>NUCLEOTIDE SEQUENCE [LARGE SCALE GENOMIC DNA]</scope>
    <source>
        <strain evidence="3">S2</strain>
        <tissue evidence="3">Leaf</tissue>
    </source>
</reference>
<name>A0A5N5H098_9ROSA</name>
<dbReference type="InterPro" id="IPR045357">
    <property type="entry name" value="Aminopeptidase_N-like_N"/>
</dbReference>
<dbReference type="Gene3D" id="2.60.40.1730">
    <property type="entry name" value="tricorn interacting facor f3 domain"/>
    <property type="match status" value="1"/>
</dbReference>
<dbReference type="SUPFAM" id="SSF63737">
    <property type="entry name" value="Leukotriene A4 hydrolase N-terminal domain"/>
    <property type="match status" value="1"/>
</dbReference>
<dbReference type="EMBL" id="SMOL01000353">
    <property type="protein sequence ID" value="KAB2620203.1"/>
    <property type="molecule type" value="Genomic_DNA"/>
</dbReference>
<dbReference type="GO" id="GO:0043171">
    <property type="term" value="P:peptide catabolic process"/>
    <property type="evidence" value="ECO:0007669"/>
    <property type="project" value="TreeGrafter"/>
</dbReference>
<evidence type="ECO:0000313" key="3">
    <source>
        <dbReference type="EMBL" id="KAB2620203.1"/>
    </source>
</evidence>
<dbReference type="GO" id="GO:0016020">
    <property type="term" value="C:membrane"/>
    <property type="evidence" value="ECO:0007669"/>
    <property type="project" value="TreeGrafter"/>
</dbReference>
<sequence>MSELLPCSALHYSLRWSKSKAHNTSKAKQALQINVSIVQETKFLVLNALELDVHQVLFTSSQGQQQYRLVLRIEFSAVLNAHLKGSINEKKNMAVTQFEPVDARWSFPCCDEPALKDTFKIAVDVPLELTALSNMPIVNEKLDANVKRLLILRSLLSWVLVRAYCPVGKSDKGNFALNVAVMTPDLFSKYFQRHNLSPNSMWLRFLNFLVGQWRIMMAIVVAHEASHQWFGNLVTMEWWTDLWLNEDFATRDYLGDDVFQAHFLSSGVHGDGKWILPITFSLGSYERHKTFLLETKSREVNISDHVDSSDNGLKNQQKCDEQLWVKKNWDLILTKYSAGMLLTHFVRDIVTPSLQFCSNEKADEVEVFDSRVNPAISLTLKQGIAQVQIKARWFEHMRQQQSLFAV</sequence>
<organism evidence="3 4">
    <name type="scientific">Pyrus ussuriensis x Pyrus communis</name>
    <dbReference type="NCBI Taxonomy" id="2448454"/>
    <lineage>
        <taxon>Eukaryota</taxon>
        <taxon>Viridiplantae</taxon>
        <taxon>Streptophyta</taxon>
        <taxon>Embryophyta</taxon>
        <taxon>Tracheophyta</taxon>
        <taxon>Spermatophyta</taxon>
        <taxon>Magnoliopsida</taxon>
        <taxon>eudicotyledons</taxon>
        <taxon>Gunneridae</taxon>
        <taxon>Pentapetalae</taxon>
        <taxon>rosids</taxon>
        <taxon>fabids</taxon>
        <taxon>Rosales</taxon>
        <taxon>Rosaceae</taxon>
        <taxon>Amygdaloideae</taxon>
        <taxon>Maleae</taxon>
        <taxon>Pyrus</taxon>
    </lineage>
</organism>
<dbReference type="Gene3D" id="1.10.390.10">
    <property type="entry name" value="Neutral Protease Domain 2"/>
    <property type="match status" value="1"/>
</dbReference>
<dbReference type="GO" id="GO:0008270">
    <property type="term" value="F:zinc ion binding"/>
    <property type="evidence" value="ECO:0007669"/>
    <property type="project" value="InterPro"/>
</dbReference>
<keyword evidence="3" id="KW-0645">Protease</keyword>
<dbReference type="InterPro" id="IPR027268">
    <property type="entry name" value="Peptidase_M4/M1_CTD_sf"/>
</dbReference>
<dbReference type="OrthoDB" id="10031169at2759"/>
<dbReference type="GO" id="GO:0042277">
    <property type="term" value="F:peptide binding"/>
    <property type="evidence" value="ECO:0007669"/>
    <property type="project" value="TreeGrafter"/>
</dbReference>
<dbReference type="GO" id="GO:0006508">
    <property type="term" value="P:proteolysis"/>
    <property type="evidence" value="ECO:0007669"/>
    <property type="project" value="TreeGrafter"/>
</dbReference>
<dbReference type="Gene3D" id="1.25.50.20">
    <property type="match status" value="1"/>
</dbReference>
<protein>
    <submittedName>
        <fullName evidence="3">Aminopeptidase M1-like</fullName>
    </submittedName>
</protein>
<evidence type="ECO:0000313" key="4">
    <source>
        <dbReference type="Proteomes" id="UP000327157"/>
    </source>
</evidence>
<gene>
    <name evidence="3" type="ORF">D8674_039619</name>
</gene>
<feature type="domain" description="Peptidase M1 membrane alanine aminopeptidase" evidence="1">
    <location>
        <begin position="217"/>
        <end position="250"/>
    </location>
</feature>
<keyword evidence="3" id="KW-0031">Aminopeptidase</keyword>
<dbReference type="GO" id="GO:0005737">
    <property type="term" value="C:cytoplasm"/>
    <property type="evidence" value="ECO:0007669"/>
    <property type="project" value="TreeGrafter"/>
</dbReference>
<dbReference type="Pfam" id="PF17900">
    <property type="entry name" value="Peptidase_M1_N"/>
    <property type="match status" value="1"/>
</dbReference>
<reference evidence="3 4" key="2">
    <citation type="submission" date="2019-11" db="EMBL/GenBank/DDBJ databases">
        <title>A de novo genome assembly of a pear dwarfing rootstock.</title>
        <authorList>
            <person name="Wang F."/>
            <person name="Wang J."/>
            <person name="Li S."/>
            <person name="Zhang Y."/>
            <person name="Fang M."/>
            <person name="Ma L."/>
            <person name="Zhao Y."/>
            <person name="Jiang S."/>
        </authorList>
    </citation>
    <scope>NUCLEOTIDE SEQUENCE [LARGE SCALE GENOMIC DNA]</scope>
    <source>
        <strain evidence="3">S2</strain>
        <tissue evidence="3">Leaf</tissue>
    </source>
</reference>
<dbReference type="PANTHER" id="PTHR11533:SF274">
    <property type="entry name" value="AMINOPEPTIDASE"/>
    <property type="match status" value="1"/>
</dbReference>
<proteinExistence type="predicted"/>
<dbReference type="InterPro" id="IPR014782">
    <property type="entry name" value="Peptidase_M1_dom"/>
</dbReference>
<dbReference type="Pfam" id="PF01433">
    <property type="entry name" value="Peptidase_M1"/>
    <property type="match status" value="1"/>
</dbReference>
<keyword evidence="4" id="KW-1185">Reference proteome</keyword>
<feature type="domain" description="Aminopeptidase N-like N-terminal" evidence="2">
    <location>
        <begin position="61"/>
        <end position="144"/>
    </location>
</feature>
<dbReference type="PANTHER" id="PTHR11533">
    <property type="entry name" value="PROTEASE M1 ZINC METALLOPROTEASE"/>
    <property type="match status" value="1"/>
</dbReference>
<keyword evidence="3" id="KW-0378">Hydrolase</keyword>
<evidence type="ECO:0000259" key="2">
    <source>
        <dbReference type="Pfam" id="PF17900"/>
    </source>
</evidence>
<accession>A0A5N5H098</accession>
<evidence type="ECO:0000259" key="1">
    <source>
        <dbReference type="Pfam" id="PF01433"/>
    </source>
</evidence>
<dbReference type="GO" id="GO:0005615">
    <property type="term" value="C:extracellular space"/>
    <property type="evidence" value="ECO:0007669"/>
    <property type="project" value="TreeGrafter"/>
</dbReference>
<dbReference type="InterPro" id="IPR042097">
    <property type="entry name" value="Aminopeptidase_N-like_N_sf"/>
</dbReference>